<reference evidence="1 2" key="2">
    <citation type="journal article" date="2008" name="Nature">
        <title>The Phaeodactylum genome reveals the evolutionary history of diatom genomes.</title>
        <authorList>
            <person name="Bowler C."/>
            <person name="Allen A.E."/>
            <person name="Badger J.H."/>
            <person name="Grimwood J."/>
            <person name="Jabbari K."/>
            <person name="Kuo A."/>
            <person name="Maheswari U."/>
            <person name="Martens C."/>
            <person name="Maumus F."/>
            <person name="Otillar R.P."/>
            <person name="Rayko E."/>
            <person name="Salamov A."/>
            <person name="Vandepoele K."/>
            <person name="Beszteri B."/>
            <person name="Gruber A."/>
            <person name="Heijde M."/>
            <person name="Katinka M."/>
            <person name="Mock T."/>
            <person name="Valentin K."/>
            <person name="Verret F."/>
            <person name="Berges J.A."/>
            <person name="Brownlee C."/>
            <person name="Cadoret J.P."/>
            <person name="Chiovitti A."/>
            <person name="Choi C.J."/>
            <person name="Coesel S."/>
            <person name="De Martino A."/>
            <person name="Detter J.C."/>
            <person name="Durkin C."/>
            <person name="Falciatore A."/>
            <person name="Fournet J."/>
            <person name="Haruta M."/>
            <person name="Huysman M.J."/>
            <person name="Jenkins B.D."/>
            <person name="Jiroutova K."/>
            <person name="Jorgensen R.E."/>
            <person name="Joubert Y."/>
            <person name="Kaplan A."/>
            <person name="Kroger N."/>
            <person name="Kroth P.G."/>
            <person name="La Roche J."/>
            <person name="Lindquist E."/>
            <person name="Lommer M."/>
            <person name="Martin-Jezequel V."/>
            <person name="Lopez P.J."/>
            <person name="Lucas S."/>
            <person name="Mangogna M."/>
            <person name="McGinnis K."/>
            <person name="Medlin L.K."/>
            <person name="Montsant A."/>
            <person name="Oudot-Le Secq M.P."/>
            <person name="Napoli C."/>
            <person name="Obornik M."/>
            <person name="Parker M.S."/>
            <person name="Petit J.L."/>
            <person name="Porcel B.M."/>
            <person name="Poulsen N."/>
            <person name="Robison M."/>
            <person name="Rychlewski L."/>
            <person name="Rynearson T.A."/>
            <person name="Schmutz J."/>
            <person name="Shapiro H."/>
            <person name="Siaut M."/>
            <person name="Stanley M."/>
            <person name="Sussman M.R."/>
            <person name="Taylor A.R."/>
            <person name="Vardi A."/>
            <person name="von Dassow P."/>
            <person name="Vyverman W."/>
            <person name="Willis A."/>
            <person name="Wyrwicz L.S."/>
            <person name="Rokhsar D.S."/>
            <person name="Weissenbach J."/>
            <person name="Armbrust E.V."/>
            <person name="Green B.R."/>
            <person name="Van de Peer Y."/>
            <person name="Grigoriev I.V."/>
        </authorList>
    </citation>
    <scope>NUCLEOTIDE SEQUENCE [LARGE SCALE GENOMIC DNA]</scope>
    <source>
        <strain evidence="1 2">CCMP1335</strain>
    </source>
</reference>
<dbReference type="PaxDb" id="35128-Thaps8782"/>
<dbReference type="GeneID" id="7448336"/>
<protein>
    <submittedName>
        <fullName evidence="1">Uncharacterized protein</fullName>
    </submittedName>
</protein>
<evidence type="ECO:0000313" key="2">
    <source>
        <dbReference type="Proteomes" id="UP000001449"/>
    </source>
</evidence>
<dbReference type="InParanoid" id="B8LC12"/>
<reference evidence="1 2" key="1">
    <citation type="journal article" date="2004" name="Science">
        <title>The genome of the diatom Thalassiosira pseudonana: ecology, evolution, and metabolism.</title>
        <authorList>
            <person name="Armbrust E.V."/>
            <person name="Berges J.A."/>
            <person name="Bowler C."/>
            <person name="Green B.R."/>
            <person name="Martinez D."/>
            <person name="Putnam N.H."/>
            <person name="Zhou S."/>
            <person name="Allen A.E."/>
            <person name="Apt K.E."/>
            <person name="Bechner M."/>
            <person name="Brzezinski M.A."/>
            <person name="Chaal B.K."/>
            <person name="Chiovitti A."/>
            <person name="Davis A.K."/>
            <person name="Demarest M.S."/>
            <person name="Detter J.C."/>
            <person name="Glavina T."/>
            <person name="Goodstein D."/>
            <person name="Hadi M.Z."/>
            <person name="Hellsten U."/>
            <person name="Hildebrand M."/>
            <person name="Jenkins B.D."/>
            <person name="Jurka J."/>
            <person name="Kapitonov V.V."/>
            <person name="Kroger N."/>
            <person name="Lau W.W."/>
            <person name="Lane T.W."/>
            <person name="Larimer F.W."/>
            <person name="Lippmeier J.C."/>
            <person name="Lucas S."/>
            <person name="Medina M."/>
            <person name="Montsant A."/>
            <person name="Obornik M."/>
            <person name="Parker M.S."/>
            <person name="Palenik B."/>
            <person name="Pazour G.J."/>
            <person name="Richardson P.M."/>
            <person name="Rynearson T.A."/>
            <person name="Saito M.A."/>
            <person name="Schwartz D.C."/>
            <person name="Thamatrakoln K."/>
            <person name="Valentin K."/>
            <person name="Vardi A."/>
            <person name="Wilkerson F.P."/>
            <person name="Rokhsar D.S."/>
        </authorList>
    </citation>
    <scope>NUCLEOTIDE SEQUENCE [LARGE SCALE GENOMIC DNA]</scope>
    <source>
        <strain evidence="1 2">CCMP1335</strain>
    </source>
</reference>
<dbReference type="HOGENOM" id="CLU_1879616_0_0_1"/>
<dbReference type="Proteomes" id="UP000001449">
    <property type="component" value="Chromosome 11"/>
</dbReference>
<keyword evidence="2" id="KW-1185">Reference proteome</keyword>
<evidence type="ECO:0000313" key="1">
    <source>
        <dbReference type="EMBL" id="EED87138.1"/>
    </source>
</evidence>
<dbReference type="RefSeq" id="XP_002296442.1">
    <property type="nucleotide sequence ID" value="XM_002296406.1"/>
</dbReference>
<sequence length="136" mass="14725">MMATYNEMIAENANTIKTNQEINHSNMDAMKVAIDALIQIVSHIDASLHNLEGTVAININTGSLGMQTNNVGAATSGDNQSADDMKQNVNDLFYSVSCIDQRVGSVETRIANIESLLTKTTDSRKRKQHDVAAKSA</sequence>
<dbReference type="KEGG" id="tps:THAPSDRAFT_8782"/>
<dbReference type="AlphaFoldDB" id="B8LC12"/>
<accession>B8LC12</accession>
<gene>
    <name evidence="1" type="ORF">THAPSDRAFT_8782</name>
</gene>
<organism evidence="1 2">
    <name type="scientific">Thalassiosira pseudonana</name>
    <name type="common">Marine diatom</name>
    <name type="synonym">Cyclotella nana</name>
    <dbReference type="NCBI Taxonomy" id="35128"/>
    <lineage>
        <taxon>Eukaryota</taxon>
        <taxon>Sar</taxon>
        <taxon>Stramenopiles</taxon>
        <taxon>Ochrophyta</taxon>
        <taxon>Bacillariophyta</taxon>
        <taxon>Coscinodiscophyceae</taxon>
        <taxon>Thalassiosirophycidae</taxon>
        <taxon>Thalassiosirales</taxon>
        <taxon>Thalassiosiraceae</taxon>
        <taxon>Thalassiosira</taxon>
    </lineage>
</organism>
<dbReference type="EMBL" id="DS999415">
    <property type="protein sequence ID" value="EED87138.1"/>
    <property type="molecule type" value="Genomic_DNA"/>
</dbReference>
<proteinExistence type="predicted"/>
<name>B8LC12_THAPS</name>